<dbReference type="GO" id="GO:0009055">
    <property type="term" value="F:electron transfer activity"/>
    <property type="evidence" value="ECO:0007669"/>
    <property type="project" value="InterPro"/>
</dbReference>
<accession>V8QYH5</accession>
<evidence type="ECO:0000256" key="2">
    <source>
        <dbReference type="ARBA" id="ARBA00022723"/>
    </source>
</evidence>
<feature type="domain" description="Cytochrome c" evidence="6">
    <location>
        <begin position="97"/>
        <end position="204"/>
    </location>
</feature>
<evidence type="ECO:0000259" key="6">
    <source>
        <dbReference type="PROSITE" id="PS51007"/>
    </source>
</evidence>
<evidence type="ECO:0000256" key="1">
    <source>
        <dbReference type="ARBA" id="ARBA00022617"/>
    </source>
</evidence>
<comment type="caution">
    <text evidence="7">The sequence shown here is derived from an EMBL/GenBank/DDBJ whole genome shotgun (WGS) entry which is preliminary data.</text>
</comment>
<reference evidence="7 8" key="1">
    <citation type="journal article" date="2014" name="Genome Announc.">
        <title>Draft Genome Sequence of Advenella kashmirensis Strain W13003, a Polycyclic Aromatic Hydrocarbon-Degrading Bacterium.</title>
        <authorList>
            <person name="Wang X."/>
            <person name="Jin D."/>
            <person name="Zhou L."/>
            <person name="Wu L."/>
            <person name="An W."/>
            <person name="Zhao L."/>
        </authorList>
    </citation>
    <scope>NUCLEOTIDE SEQUENCE [LARGE SCALE GENOMIC DNA]</scope>
    <source>
        <strain evidence="7 8">W13003</strain>
    </source>
</reference>
<keyword evidence="1 4" id="KW-0349">Heme</keyword>
<dbReference type="NCBIfam" id="TIGR04485">
    <property type="entry name" value="thiosulf_SoxX"/>
    <property type="match status" value="1"/>
</dbReference>
<protein>
    <submittedName>
        <fullName evidence="7">Sulfur oxidation protein SoxX</fullName>
    </submittedName>
</protein>
<dbReference type="eggNOG" id="COG2010">
    <property type="taxonomic scope" value="Bacteria"/>
</dbReference>
<evidence type="ECO:0000256" key="4">
    <source>
        <dbReference type="PROSITE-ProRule" id="PRU00433"/>
    </source>
</evidence>
<proteinExistence type="predicted"/>
<dbReference type="PROSITE" id="PS51007">
    <property type="entry name" value="CYTC"/>
    <property type="match status" value="1"/>
</dbReference>
<keyword evidence="3 4" id="KW-0408">Iron</keyword>
<keyword evidence="2 4" id="KW-0479">Metal-binding</keyword>
<dbReference type="Gene3D" id="1.10.760.10">
    <property type="entry name" value="Cytochrome c-like domain"/>
    <property type="match status" value="1"/>
</dbReference>
<dbReference type="HOGENOM" id="CLU_098286_0_0_4"/>
<keyword evidence="8" id="KW-1185">Reference proteome</keyword>
<dbReference type="STRING" id="1424334.W822_04600"/>
<dbReference type="PATRIC" id="fig|1424334.3.peg.932"/>
<gene>
    <name evidence="7" type="ORF">W822_04600</name>
</gene>
<sequence length="210" mass="22696">MKKLYYLVMIASMSLAGVNSFAEPLTGVSDEDVMTVLKNSFSPVGDVTLDRLEQSPEQKACSQMAATGQPIPKEVTERLLKQAMASVKPPADKQFLGDWKVGEKIAQSGVGLQFSDKPGVASGGNCYACHQMTKSEIAFGNIGPSLLNYGKSRGNAAQMLEYTWNKIYNSHAYTACSNMPRFGSAGILTEQQIKDVMALLFDPASPVNNE</sequence>
<dbReference type="InterPro" id="IPR009056">
    <property type="entry name" value="Cyt_c-like_dom"/>
</dbReference>
<dbReference type="PIRSF" id="PIRSF024608">
    <property type="entry name" value="UCP024608"/>
    <property type="match status" value="1"/>
</dbReference>
<keyword evidence="5" id="KW-0732">Signal</keyword>
<dbReference type="InterPro" id="IPR036909">
    <property type="entry name" value="Cyt_c-like_dom_sf"/>
</dbReference>
<dbReference type="GO" id="GO:0020037">
    <property type="term" value="F:heme binding"/>
    <property type="evidence" value="ECO:0007669"/>
    <property type="project" value="InterPro"/>
</dbReference>
<name>V8QYH5_9BURK</name>
<dbReference type="SUPFAM" id="SSF46626">
    <property type="entry name" value="Cytochrome c"/>
    <property type="match status" value="1"/>
</dbReference>
<feature type="signal peptide" evidence="5">
    <location>
        <begin position="1"/>
        <end position="22"/>
    </location>
</feature>
<organism evidence="7 8">
    <name type="scientific">Advenella kashmirensis W13003</name>
    <dbReference type="NCBI Taxonomy" id="1424334"/>
    <lineage>
        <taxon>Bacteria</taxon>
        <taxon>Pseudomonadati</taxon>
        <taxon>Pseudomonadota</taxon>
        <taxon>Betaproteobacteria</taxon>
        <taxon>Burkholderiales</taxon>
        <taxon>Alcaligenaceae</taxon>
    </lineage>
</organism>
<dbReference type="OrthoDB" id="8562939at2"/>
<dbReference type="Pfam" id="PF00034">
    <property type="entry name" value="Cytochrom_C"/>
    <property type="match status" value="1"/>
</dbReference>
<evidence type="ECO:0000313" key="7">
    <source>
        <dbReference type="EMBL" id="ETF04433.1"/>
    </source>
</evidence>
<dbReference type="RefSeq" id="WP_024003983.1">
    <property type="nucleotide sequence ID" value="NZ_KI650979.1"/>
</dbReference>
<feature type="chain" id="PRO_5004772000" evidence="5">
    <location>
        <begin position="23"/>
        <end position="210"/>
    </location>
</feature>
<dbReference type="InterPro" id="IPR030999">
    <property type="entry name" value="Thiosulf_SoxX"/>
</dbReference>
<dbReference type="Proteomes" id="UP000018733">
    <property type="component" value="Unassembled WGS sequence"/>
</dbReference>
<evidence type="ECO:0000256" key="3">
    <source>
        <dbReference type="ARBA" id="ARBA00023004"/>
    </source>
</evidence>
<evidence type="ECO:0000256" key="5">
    <source>
        <dbReference type="SAM" id="SignalP"/>
    </source>
</evidence>
<evidence type="ECO:0000313" key="8">
    <source>
        <dbReference type="Proteomes" id="UP000018733"/>
    </source>
</evidence>
<dbReference type="InterPro" id="IPR016823">
    <property type="entry name" value="Thiosulf_SoxX_II"/>
</dbReference>
<dbReference type="GO" id="GO:0046872">
    <property type="term" value="F:metal ion binding"/>
    <property type="evidence" value="ECO:0007669"/>
    <property type="project" value="UniProtKB-KW"/>
</dbReference>
<dbReference type="EMBL" id="AYXT01000001">
    <property type="protein sequence ID" value="ETF04433.1"/>
    <property type="molecule type" value="Genomic_DNA"/>
</dbReference>
<dbReference type="AlphaFoldDB" id="V8QYH5"/>